<evidence type="ECO:0000256" key="1">
    <source>
        <dbReference type="SAM" id="SignalP"/>
    </source>
</evidence>
<feature type="chain" id="PRO_5045878047" evidence="1">
    <location>
        <begin position="21"/>
        <end position="86"/>
    </location>
</feature>
<keyword evidence="3" id="KW-1185">Reference proteome</keyword>
<name>A0ABT1JS20_9ACTN</name>
<reference evidence="2 3" key="1">
    <citation type="submission" date="2022-06" db="EMBL/GenBank/DDBJ databases">
        <title>Sequencing the genomes of 1000 actinobacteria strains.</title>
        <authorList>
            <person name="Klenk H.-P."/>
        </authorList>
    </citation>
    <scope>NUCLEOTIDE SEQUENCE [LARGE SCALE GENOMIC DNA]</scope>
    <source>
        <strain evidence="2 3">DSM 44170</strain>
    </source>
</reference>
<sequence>MHLSTLAAACLIATTAATCAAPPPTLPSASKTDPAGLVMGTKNDRVLMIGILNRFQAYERSATPAQIRACTKRPDMRYPQCLPPTR</sequence>
<organism evidence="2 3">
    <name type="scientific">Nonomuraea roseoviolacea subsp. carminata</name>
    <dbReference type="NCBI Taxonomy" id="160689"/>
    <lineage>
        <taxon>Bacteria</taxon>
        <taxon>Bacillati</taxon>
        <taxon>Actinomycetota</taxon>
        <taxon>Actinomycetes</taxon>
        <taxon>Streptosporangiales</taxon>
        <taxon>Streptosporangiaceae</taxon>
        <taxon>Nonomuraea</taxon>
    </lineage>
</organism>
<proteinExistence type="predicted"/>
<gene>
    <name evidence="2" type="ORF">HD595_000668</name>
</gene>
<keyword evidence="1" id="KW-0732">Signal</keyword>
<evidence type="ECO:0000313" key="3">
    <source>
        <dbReference type="Proteomes" id="UP001320766"/>
    </source>
</evidence>
<feature type="signal peptide" evidence="1">
    <location>
        <begin position="1"/>
        <end position="20"/>
    </location>
</feature>
<dbReference type="RefSeq" id="WP_253765498.1">
    <property type="nucleotide sequence ID" value="NZ_BAAAVE010000035.1"/>
</dbReference>
<evidence type="ECO:0000313" key="2">
    <source>
        <dbReference type="EMBL" id="MCP2344546.1"/>
    </source>
</evidence>
<accession>A0ABT1JS20</accession>
<dbReference type="EMBL" id="JAMZEC010000001">
    <property type="protein sequence ID" value="MCP2344546.1"/>
    <property type="molecule type" value="Genomic_DNA"/>
</dbReference>
<dbReference type="Proteomes" id="UP001320766">
    <property type="component" value="Unassembled WGS sequence"/>
</dbReference>
<comment type="caution">
    <text evidence="2">The sequence shown here is derived from an EMBL/GenBank/DDBJ whole genome shotgun (WGS) entry which is preliminary data.</text>
</comment>
<protein>
    <submittedName>
        <fullName evidence="2">Uncharacterized protein</fullName>
    </submittedName>
</protein>